<evidence type="ECO:0000313" key="11">
    <source>
        <dbReference type="Proteomes" id="UP000187425"/>
    </source>
</evidence>
<evidence type="ECO:0000256" key="4">
    <source>
        <dbReference type="ARBA" id="ARBA00022475"/>
    </source>
</evidence>
<gene>
    <name evidence="10" type="ORF">BSK65_19160</name>
</gene>
<feature type="transmembrane region" description="Helical" evidence="8">
    <location>
        <begin position="96"/>
        <end position="119"/>
    </location>
</feature>
<feature type="domain" description="Citrate transporter-like" evidence="9">
    <location>
        <begin position="16"/>
        <end position="368"/>
    </location>
</feature>
<name>A0A1R0ZDW5_9BACL</name>
<feature type="transmembrane region" description="Helical" evidence="8">
    <location>
        <begin position="28"/>
        <end position="45"/>
    </location>
</feature>
<feature type="transmembrane region" description="Helical" evidence="8">
    <location>
        <begin position="247"/>
        <end position="265"/>
    </location>
</feature>
<dbReference type="PANTHER" id="PTHR43568:SF1">
    <property type="entry name" value="P PROTEIN"/>
    <property type="match status" value="1"/>
</dbReference>
<feature type="transmembrane region" description="Helical" evidence="8">
    <location>
        <begin position="405"/>
        <end position="423"/>
    </location>
</feature>
<feature type="transmembrane region" description="Helical" evidence="8">
    <location>
        <begin position="316"/>
        <end position="340"/>
    </location>
</feature>
<evidence type="ECO:0000259" key="9">
    <source>
        <dbReference type="Pfam" id="PF03600"/>
    </source>
</evidence>
<keyword evidence="6 8" id="KW-1133">Transmembrane helix</keyword>
<accession>A0A1R0ZDW5</accession>
<dbReference type="PANTHER" id="PTHR43568">
    <property type="entry name" value="P PROTEIN"/>
    <property type="match status" value="1"/>
</dbReference>
<dbReference type="Proteomes" id="UP000187425">
    <property type="component" value="Unassembled WGS sequence"/>
</dbReference>
<keyword evidence="3" id="KW-0813">Transport</keyword>
<feature type="transmembrane region" description="Helical" evidence="8">
    <location>
        <begin position="6"/>
        <end position="21"/>
    </location>
</feature>
<feature type="transmembrane region" description="Helical" evidence="8">
    <location>
        <begin position="277"/>
        <end position="296"/>
    </location>
</feature>
<evidence type="ECO:0000256" key="6">
    <source>
        <dbReference type="ARBA" id="ARBA00022989"/>
    </source>
</evidence>
<dbReference type="PRINTS" id="PR00758">
    <property type="entry name" value="ARSENICPUMP"/>
</dbReference>
<comment type="similarity">
    <text evidence="2">Belongs to the CitM (TC 2.A.11) transporter family.</text>
</comment>
<dbReference type="GO" id="GO:0005886">
    <property type="term" value="C:plasma membrane"/>
    <property type="evidence" value="ECO:0007669"/>
    <property type="project" value="UniProtKB-SubCell"/>
</dbReference>
<dbReference type="AlphaFoldDB" id="A0A1R0ZDW5"/>
<dbReference type="EMBL" id="MPTW01000011">
    <property type="protein sequence ID" value="OME67662.1"/>
    <property type="molecule type" value="Genomic_DNA"/>
</dbReference>
<feature type="transmembrane region" description="Helical" evidence="8">
    <location>
        <begin position="57"/>
        <end position="76"/>
    </location>
</feature>
<organism evidence="10 11">
    <name type="scientific">Paenibacillus odorifer</name>
    <dbReference type="NCBI Taxonomy" id="189426"/>
    <lineage>
        <taxon>Bacteria</taxon>
        <taxon>Bacillati</taxon>
        <taxon>Bacillota</taxon>
        <taxon>Bacilli</taxon>
        <taxon>Bacillales</taxon>
        <taxon>Paenibacillaceae</taxon>
        <taxon>Paenibacillus</taxon>
    </lineage>
</organism>
<evidence type="ECO:0000256" key="5">
    <source>
        <dbReference type="ARBA" id="ARBA00022692"/>
    </source>
</evidence>
<dbReference type="Pfam" id="PF03600">
    <property type="entry name" value="CitMHS"/>
    <property type="match status" value="1"/>
</dbReference>
<reference evidence="10 11" key="1">
    <citation type="submission" date="2016-11" db="EMBL/GenBank/DDBJ databases">
        <title>Paenibacillus species isolates.</title>
        <authorList>
            <person name="Beno S.M."/>
        </authorList>
    </citation>
    <scope>NUCLEOTIDE SEQUENCE [LARGE SCALE GENOMIC DNA]</scope>
    <source>
        <strain evidence="10 11">FSL H7-0443</strain>
    </source>
</reference>
<dbReference type="InterPro" id="IPR051475">
    <property type="entry name" value="Diverse_Ion_Transporter"/>
</dbReference>
<keyword evidence="4" id="KW-1003">Cell membrane</keyword>
<evidence type="ECO:0000256" key="8">
    <source>
        <dbReference type="SAM" id="Phobius"/>
    </source>
</evidence>
<dbReference type="GO" id="GO:0015105">
    <property type="term" value="F:arsenite transmembrane transporter activity"/>
    <property type="evidence" value="ECO:0007669"/>
    <property type="project" value="InterPro"/>
</dbReference>
<sequence length="427" mass="46338">MEQQAIWAIGIFLLIYGLIISEKIHRTILAMLGAIVMVAMGIVDQETALHHIDFNTIGLLVGMMMIVGITAETGLFKYAAVKSAKLAKGKPRRILIALFVVTAVASAFLDNVTTVLLMVPVTFSITRQLRINPLPFLMSQIIASNVGGTATLIGDPPNIMIGSAVKELTFMSFISNLTPVIIIIMLAYIPLLLLMFGKQIKSTPELQQSIMNMDEKAMITDHKLLRKCLIVLGFTIIGFFLHQALHLESATVALAGAFLLLLLTGGEHMLEKAFHSVEWITIFFFIGLFVLVSGLVETGVIAELAAKAIDLTGGDVLMSSMMILWVSAIASAFLDNIPFVATMIPLIQEMGQMGITNLEPLWWSLALGACLGGNGTLIGASANLIVAGLAGKEGYPITFMKYLKVGFPLMLLSIVISSIYLYLRYLM</sequence>
<proteinExistence type="inferred from homology"/>
<evidence type="ECO:0000256" key="1">
    <source>
        <dbReference type="ARBA" id="ARBA00004651"/>
    </source>
</evidence>
<evidence type="ECO:0000313" key="10">
    <source>
        <dbReference type="EMBL" id="OME67662.1"/>
    </source>
</evidence>
<feature type="transmembrane region" description="Helical" evidence="8">
    <location>
        <begin position="224"/>
        <end position="241"/>
    </location>
</feature>
<evidence type="ECO:0000256" key="3">
    <source>
        <dbReference type="ARBA" id="ARBA00022448"/>
    </source>
</evidence>
<dbReference type="OrthoDB" id="9765532at2"/>
<feature type="transmembrane region" description="Helical" evidence="8">
    <location>
        <begin position="173"/>
        <end position="196"/>
    </location>
</feature>
<dbReference type="InterPro" id="IPR000802">
    <property type="entry name" value="Arsenical_pump_ArsB"/>
</dbReference>
<evidence type="ECO:0000256" key="2">
    <source>
        <dbReference type="ARBA" id="ARBA00009843"/>
    </source>
</evidence>
<evidence type="ECO:0000256" key="7">
    <source>
        <dbReference type="ARBA" id="ARBA00023136"/>
    </source>
</evidence>
<comment type="subcellular location">
    <subcellularLocation>
        <location evidence="1">Cell membrane</location>
        <topology evidence="1">Multi-pass membrane protein</topology>
    </subcellularLocation>
</comment>
<comment type="caution">
    <text evidence="10">The sequence shown here is derived from an EMBL/GenBank/DDBJ whole genome shotgun (WGS) entry which is preliminary data.</text>
</comment>
<feature type="transmembrane region" description="Helical" evidence="8">
    <location>
        <begin position="361"/>
        <end position="385"/>
    </location>
</feature>
<dbReference type="CDD" id="cd01116">
    <property type="entry name" value="P_permease"/>
    <property type="match status" value="1"/>
</dbReference>
<keyword evidence="5 8" id="KW-0812">Transmembrane</keyword>
<keyword evidence="7 8" id="KW-0472">Membrane</keyword>
<dbReference type="InterPro" id="IPR004680">
    <property type="entry name" value="Cit_transptr-like_dom"/>
</dbReference>
<dbReference type="RefSeq" id="WP_076285509.1">
    <property type="nucleotide sequence ID" value="NZ_MPTW01000011.1"/>
</dbReference>
<protein>
    <recommendedName>
        <fullName evidence="9">Citrate transporter-like domain-containing protein</fullName>
    </recommendedName>
</protein>